<dbReference type="AlphaFoldDB" id="A0A367L5H5"/>
<dbReference type="InterPro" id="IPR005135">
    <property type="entry name" value="Endo/exonuclease/phosphatase"/>
</dbReference>
<dbReference type="InterPro" id="IPR036691">
    <property type="entry name" value="Endo/exonu/phosph_ase_sf"/>
</dbReference>
<organism evidence="2 3">
    <name type="scientific">Ophiocordyceps polyrhachis-furcata BCC 54312</name>
    <dbReference type="NCBI Taxonomy" id="1330021"/>
    <lineage>
        <taxon>Eukaryota</taxon>
        <taxon>Fungi</taxon>
        <taxon>Dikarya</taxon>
        <taxon>Ascomycota</taxon>
        <taxon>Pezizomycotina</taxon>
        <taxon>Sordariomycetes</taxon>
        <taxon>Hypocreomycetidae</taxon>
        <taxon>Hypocreales</taxon>
        <taxon>Ophiocordycipitaceae</taxon>
        <taxon>Ophiocordyceps</taxon>
    </lineage>
</organism>
<dbReference type="GO" id="GO:0003824">
    <property type="term" value="F:catalytic activity"/>
    <property type="evidence" value="ECO:0007669"/>
    <property type="project" value="InterPro"/>
</dbReference>
<dbReference type="PANTHER" id="PTHR41349">
    <property type="match status" value="1"/>
</dbReference>
<feature type="domain" description="Endonuclease/exonuclease/phosphatase" evidence="1">
    <location>
        <begin position="283"/>
        <end position="548"/>
    </location>
</feature>
<evidence type="ECO:0000259" key="1">
    <source>
        <dbReference type="Pfam" id="PF03372"/>
    </source>
</evidence>
<dbReference type="SUPFAM" id="SSF56219">
    <property type="entry name" value="DNase I-like"/>
    <property type="match status" value="1"/>
</dbReference>
<dbReference type="Pfam" id="PF03372">
    <property type="entry name" value="Exo_endo_phos"/>
    <property type="match status" value="1"/>
</dbReference>
<proteinExistence type="predicted"/>
<protein>
    <recommendedName>
        <fullName evidence="1">Endonuclease/exonuclease/phosphatase domain-containing protein</fullName>
    </recommendedName>
</protein>
<evidence type="ECO:0000313" key="3">
    <source>
        <dbReference type="Proteomes" id="UP000253664"/>
    </source>
</evidence>
<evidence type="ECO:0000313" key="2">
    <source>
        <dbReference type="EMBL" id="RCI09667.1"/>
    </source>
</evidence>
<dbReference type="EMBL" id="LKCN02000014">
    <property type="protein sequence ID" value="RCI09667.1"/>
    <property type="molecule type" value="Genomic_DNA"/>
</dbReference>
<dbReference type="Proteomes" id="UP000253664">
    <property type="component" value="Unassembled WGS sequence"/>
</dbReference>
<name>A0A367L5H5_9HYPO</name>
<reference evidence="2 3" key="1">
    <citation type="journal article" date="2015" name="BMC Genomics">
        <title>Insights from the genome of Ophiocordyceps polyrhachis-furcata to pathogenicity and host specificity in insect fungi.</title>
        <authorList>
            <person name="Wichadakul D."/>
            <person name="Kobmoo N."/>
            <person name="Ingsriswang S."/>
            <person name="Tangphatsornruang S."/>
            <person name="Chantasingh D."/>
            <person name="Luangsa-ard J.J."/>
            <person name="Eurwilaichitr L."/>
        </authorList>
    </citation>
    <scope>NUCLEOTIDE SEQUENCE [LARGE SCALE GENOMIC DNA]</scope>
    <source>
        <strain evidence="2 3">BCC 54312</strain>
    </source>
</reference>
<dbReference type="OrthoDB" id="276515at2759"/>
<dbReference type="PANTHER" id="PTHR41349:SF1">
    <property type="entry name" value="PROTEIN CBG08683"/>
    <property type="match status" value="1"/>
</dbReference>
<comment type="caution">
    <text evidence="2">The sequence shown here is derived from an EMBL/GenBank/DDBJ whole genome shotgun (WGS) entry which is preliminary data.</text>
</comment>
<sequence length="564" mass="61328">MDEAYIGDVKFTKLLGYGVDGVVWLVEIGEVNPSQGPTAEPRANSVPRGPISVMEWRHRFHLVSIFRQQDIRVVRRPLNSSSLRLGSNDGVVSKVAEALTFQYSTKSPDANNWIGIWDPLSGPNDGAPTASAAWAYAADAQGTTQLRVSDVKAGMYKAYFLSKNDNRLLAPPIDVFVPGPGPMAFAVDGITTHNARQGDAFVARIDGLLLSRNDSDVIFSKAYGHDWVHVSSDGVISGNPSHAGDTHVTIVASTPDHRFPASLSVTIPVRQAGARLVEKLCVMSFNLWVGGTFINDYARKQARFLAESNCDVIGLQETRGFHAKRIAHMMGYHVLQGRDAGILSRYPIVEAMPAAEAGVGARIQLDGADSQVIAWSAHLAYQVYGPYSLCYQGKSARSVVDDENKAEVGRGRQIRQMLDLMAPQMVNASKVPVLLTGDFNAPSHLDYTPATSGMNCGAGPVEWPTSVEPVKAGLVDSFRAVHPDAAAEPGITWSPINRFNNEYGKPEPQDRIDFIYHKGLEVLHSTTAMVGNPQRNPGSADNEWTTDHKAVVSFFRVPFHQQAA</sequence>
<dbReference type="Gene3D" id="3.60.10.10">
    <property type="entry name" value="Endonuclease/exonuclease/phosphatase"/>
    <property type="match status" value="1"/>
</dbReference>
<gene>
    <name evidence="2" type="ORF">L249_3823</name>
</gene>
<keyword evidence="3" id="KW-1185">Reference proteome</keyword>
<accession>A0A367L5H5</accession>